<organism evidence="2 3">
    <name type="scientific">Botrimarina hoheduenensis</name>
    <dbReference type="NCBI Taxonomy" id="2528000"/>
    <lineage>
        <taxon>Bacteria</taxon>
        <taxon>Pseudomonadati</taxon>
        <taxon>Planctomycetota</taxon>
        <taxon>Planctomycetia</taxon>
        <taxon>Pirellulales</taxon>
        <taxon>Lacipirellulaceae</taxon>
        <taxon>Botrimarina</taxon>
    </lineage>
</organism>
<gene>
    <name evidence="2" type="ORF">Pla111_24830</name>
</gene>
<reference evidence="2 3" key="1">
    <citation type="submission" date="2019-02" db="EMBL/GenBank/DDBJ databases">
        <title>Deep-cultivation of Planctomycetes and their phenomic and genomic characterization uncovers novel biology.</title>
        <authorList>
            <person name="Wiegand S."/>
            <person name="Jogler M."/>
            <person name="Boedeker C."/>
            <person name="Pinto D."/>
            <person name="Vollmers J."/>
            <person name="Rivas-Marin E."/>
            <person name="Kohn T."/>
            <person name="Peeters S.H."/>
            <person name="Heuer A."/>
            <person name="Rast P."/>
            <person name="Oberbeckmann S."/>
            <person name="Bunk B."/>
            <person name="Jeske O."/>
            <person name="Meyerdierks A."/>
            <person name="Storesund J.E."/>
            <person name="Kallscheuer N."/>
            <person name="Luecker S."/>
            <person name="Lage O.M."/>
            <person name="Pohl T."/>
            <person name="Merkel B.J."/>
            <person name="Hornburger P."/>
            <person name="Mueller R.-W."/>
            <person name="Bruemmer F."/>
            <person name="Labrenz M."/>
            <person name="Spormann A.M."/>
            <person name="Op Den Camp H."/>
            <person name="Overmann J."/>
            <person name="Amann R."/>
            <person name="Jetten M.S.M."/>
            <person name="Mascher T."/>
            <person name="Medema M.H."/>
            <person name="Devos D.P."/>
            <person name="Kaster A.-K."/>
            <person name="Ovreas L."/>
            <person name="Rohde M."/>
            <person name="Galperin M.Y."/>
            <person name="Jogler C."/>
        </authorList>
    </citation>
    <scope>NUCLEOTIDE SEQUENCE [LARGE SCALE GENOMIC DNA]</scope>
    <source>
        <strain evidence="2 3">Pla111</strain>
    </source>
</reference>
<proteinExistence type="predicted"/>
<dbReference type="EMBL" id="SJPH01000005">
    <property type="protein sequence ID" value="TWT42845.1"/>
    <property type="molecule type" value="Genomic_DNA"/>
</dbReference>
<dbReference type="RefSeq" id="WP_146574720.1">
    <property type="nucleotide sequence ID" value="NZ_SJPH01000005.1"/>
</dbReference>
<evidence type="ECO:0000313" key="3">
    <source>
        <dbReference type="Proteomes" id="UP000318995"/>
    </source>
</evidence>
<comment type="caution">
    <text evidence="2">The sequence shown here is derived from an EMBL/GenBank/DDBJ whole genome shotgun (WGS) entry which is preliminary data.</text>
</comment>
<dbReference type="InterPro" id="IPR013022">
    <property type="entry name" value="Xyl_isomerase-like_TIM-brl"/>
</dbReference>
<dbReference type="AlphaFoldDB" id="A0A5C5VXX2"/>
<sequence length="280" mass="31375">MRLAFSTNAYLKWPLDRALKSIASLGYTGVELMADVPHAWPAGLLDEQKQAIRDALAETDLAISNINAFMMNAVADPRQPYWHPSWTDPDPHYRAIRREHTKRALRLAAEIGAPHITTEPGGPHFAGQSRDEALELFVQELTPCLEIAEEVGVGLLIEPEPELLVERFDQYLEVIDRLDSPVVRLNFDIGHAYCVGEDPQAHVARMAGHTAHYHLEDIAVTRVHQHLVPGRGAIDWHATLGVIRQTGYDGWLTVELYPYADDPEQAAREAYEFLAPLVLV</sequence>
<dbReference type="InterPro" id="IPR050312">
    <property type="entry name" value="IolE/XylAMocC-like"/>
</dbReference>
<dbReference type="OrthoDB" id="9779184at2"/>
<dbReference type="PANTHER" id="PTHR12110">
    <property type="entry name" value="HYDROXYPYRUVATE ISOMERASE"/>
    <property type="match status" value="1"/>
</dbReference>
<dbReference type="Proteomes" id="UP000318995">
    <property type="component" value="Unassembled WGS sequence"/>
</dbReference>
<feature type="domain" description="Xylose isomerase-like TIM barrel" evidence="1">
    <location>
        <begin position="21"/>
        <end position="275"/>
    </location>
</feature>
<evidence type="ECO:0000259" key="1">
    <source>
        <dbReference type="Pfam" id="PF01261"/>
    </source>
</evidence>
<dbReference type="Gene3D" id="3.20.20.150">
    <property type="entry name" value="Divalent-metal-dependent TIM barrel enzymes"/>
    <property type="match status" value="1"/>
</dbReference>
<accession>A0A5C5VXX2</accession>
<name>A0A5C5VXX2_9BACT</name>
<dbReference type="SUPFAM" id="SSF51658">
    <property type="entry name" value="Xylose isomerase-like"/>
    <property type="match status" value="1"/>
</dbReference>
<keyword evidence="3" id="KW-1185">Reference proteome</keyword>
<dbReference type="InterPro" id="IPR036237">
    <property type="entry name" value="Xyl_isomerase-like_sf"/>
</dbReference>
<dbReference type="Pfam" id="PF01261">
    <property type="entry name" value="AP_endonuc_2"/>
    <property type="match status" value="1"/>
</dbReference>
<dbReference type="GO" id="GO:0016853">
    <property type="term" value="F:isomerase activity"/>
    <property type="evidence" value="ECO:0007669"/>
    <property type="project" value="UniProtKB-KW"/>
</dbReference>
<evidence type="ECO:0000313" key="2">
    <source>
        <dbReference type="EMBL" id="TWT42845.1"/>
    </source>
</evidence>
<keyword evidence="2" id="KW-0413">Isomerase</keyword>
<dbReference type="EC" id="5.3.1.-" evidence="2"/>
<protein>
    <submittedName>
        <fullName evidence="2">D-tagatose 3-epimerase</fullName>
        <ecNumber evidence="2">5.3.1.-</ecNumber>
    </submittedName>
</protein>